<evidence type="ECO:0000313" key="3">
    <source>
        <dbReference type="Proteomes" id="UP000018781"/>
    </source>
</evidence>
<protein>
    <submittedName>
        <fullName evidence="2">Uncharacterized protein</fullName>
    </submittedName>
</protein>
<reference evidence="2 3" key="1">
    <citation type="journal article" date="2014" name="Genome Announc.">
        <title>Complete Genome of Rhodococcus pyridinivorans SB3094, a Methyl-Ethyl-Ketone-Degrading Bacterium Used for Bioaugmentation.</title>
        <authorList>
            <person name="Dueholm M.S."/>
            <person name="Albertsen M."/>
            <person name="D'Imperio S."/>
            <person name="Tale V.P."/>
            <person name="Lewis D."/>
            <person name="Nielsen P.H."/>
            <person name="Nielsen J.L."/>
        </authorList>
    </citation>
    <scope>NUCLEOTIDE SEQUENCE [LARGE SCALE GENOMIC DNA]</scope>
    <source>
        <strain evidence="2 3">SB3094</strain>
    </source>
</reference>
<proteinExistence type="predicted"/>
<accession>V9XP63</accession>
<gene>
    <name evidence="2" type="ORF">Y013_12755</name>
</gene>
<dbReference type="KEGG" id="rpy:Y013_12755"/>
<dbReference type="EMBL" id="CP006996">
    <property type="protein sequence ID" value="AHD23760.1"/>
    <property type="molecule type" value="Genomic_DNA"/>
</dbReference>
<evidence type="ECO:0000313" key="2">
    <source>
        <dbReference type="EMBL" id="AHD23760.1"/>
    </source>
</evidence>
<dbReference type="Proteomes" id="UP000018781">
    <property type="component" value="Chromosome"/>
</dbReference>
<sequence length="58" mass="6147">MCPPAVVAAENIEILARLPAMSTSMRRAGQVMERARLPLRGEAEPGDPVAVDDLTSVS</sequence>
<evidence type="ECO:0000256" key="1">
    <source>
        <dbReference type="SAM" id="MobiDB-lite"/>
    </source>
</evidence>
<dbReference type="AlphaFoldDB" id="V9XP63"/>
<dbReference type="HOGENOM" id="CLU_2976376_0_0_11"/>
<organism evidence="2 3">
    <name type="scientific">Rhodococcus pyridinivorans SB3094</name>
    <dbReference type="NCBI Taxonomy" id="1435356"/>
    <lineage>
        <taxon>Bacteria</taxon>
        <taxon>Bacillati</taxon>
        <taxon>Actinomycetota</taxon>
        <taxon>Actinomycetes</taxon>
        <taxon>Mycobacteriales</taxon>
        <taxon>Nocardiaceae</taxon>
        <taxon>Rhodococcus</taxon>
    </lineage>
</organism>
<dbReference type="PATRIC" id="fig|1435356.3.peg.2569"/>
<name>V9XP63_9NOCA</name>
<feature type="region of interest" description="Disordered" evidence="1">
    <location>
        <begin position="36"/>
        <end position="58"/>
    </location>
</feature>